<dbReference type="SUPFAM" id="SSF46785">
    <property type="entry name" value="Winged helix' DNA-binding domain"/>
    <property type="match status" value="2"/>
</dbReference>
<reference evidence="5" key="1">
    <citation type="journal article" date="2024" name="Int. J. Syst. Evol. Microbiol.">
        <title>Brooklawnia propionicigenes sp. nov., a facultatively anaerobic, propionate-producing bacterium isolated from a methanogenic reactor treating waste from cattle farms.</title>
        <authorList>
            <person name="Akita Y."/>
            <person name="Ueki A."/>
            <person name="Tonouchi A."/>
            <person name="Sugawara Y."/>
            <person name="Honma S."/>
            <person name="Kaku N."/>
            <person name="Ueki K."/>
        </authorList>
    </citation>
    <scope>NUCLEOTIDE SEQUENCE</scope>
    <source>
        <strain evidence="5">SH051</strain>
    </source>
</reference>
<dbReference type="PANTHER" id="PTHR34298">
    <property type="entry name" value="SEGREGATION AND CONDENSATION PROTEIN B"/>
    <property type="match status" value="1"/>
</dbReference>
<dbReference type="KEGG" id="broo:brsh051_02970"/>
<evidence type="ECO:0000256" key="2">
    <source>
        <dbReference type="ARBA" id="ARBA00022618"/>
    </source>
</evidence>
<dbReference type="AlphaFoldDB" id="A0AAN0MF63"/>
<dbReference type="EMBL" id="AP028056">
    <property type="protein sequence ID" value="BEH01016.1"/>
    <property type="molecule type" value="Genomic_DNA"/>
</dbReference>
<dbReference type="Pfam" id="PF04079">
    <property type="entry name" value="SMC_ScpB"/>
    <property type="match status" value="1"/>
</dbReference>
<evidence type="ECO:0008006" key="7">
    <source>
        <dbReference type="Google" id="ProtNLM"/>
    </source>
</evidence>
<dbReference type="InterPro" id="IPR005234">
    <property type="entry name" value="ScpB_csome_segregation"/>
</dbReference>
<dbReference type="InterPro" id="IPR036390">
    <property type="entry name" value="WH_DNA-bd_sf"/>
</dbReference>
<keyword evidence="4" id="KW-0131">Cell cycle</keyword>
<gene>
    <name evidence="5" type="ORF">brsh051_02970</name>
</gene>
<dbReference type="NCBIfam" id="TIGR00281">
    <property type="entry name" value="SMC-Scp complex subunit ScpB"/>
    <property type="match status" value="1"/>
</dbReference>
<keyword evidence="3" id="KW-0159">Chromosome partition</keyword>
<proteinExistence type="predicted"/>
<keyword evidence="6" id="KW-1185">Reference proteome</keyword>
<evidence type="ECO:0000256" key="3">
    <source>
        <dbReference type="ARBA" id="ARBA00022829"/>
    </source>
</evidence>
<dbReference type="Gene3D" id="1.10.10.10">
    <property type="entry name" value="Winged helix-like DNA-binding domain superfamily/Winged helix DNA-binding domain"/>
    <property type="match status" value="2"/>
</dbReference>
<evidence type="ECO:0000256" key="1">
    <source>
        <dbReference type="ARBA" id="ARBA00022490"/>
    </source>
</evidence>
<organism evidence="5 6">
    <name type="scientific">Brooklawnia propionicigenes</name>
    <dbReference type="NCBI Taxonomy" id="3041175"/>
    <lineage>
        <taxon>Bacteria</taxon>
        <taxon>Bacillati</taxon>
        <taxon>Actinomycetota</taxon>
        <taxon>Actinomycetes</taxon>
        <taxon>Propionibacteriales</taxon>
        <taxon>Propionibacteriaceae</taxon>
        <taxon>Brooklawnia</taxon>
    </lineage>
</organism>
<evidence type="ECO:0000256" key="4">
    <source>
        <dbReference type="ARBA" id="ARBA00023306"/>
    </source>
</evidence>
<dbReference type="GO" id="GO:0051301">
    <property type="term" value="P:cell division"/>
    <property type="evidence" value="ECO:0007669"/>
    <property type="project" value="UniProtKB-KW"/>
</dbReference>
<dbReference type="GO" id="GO:0051304">
    <property type="term" value="P:chromosome separation"/>
    <property type="evidence" value="ECO:0007669"/>
    <property type="project" value="InterPro"/>
</dbReference>
<name>A0AAN0MF63_9ACTN</name>
<sequence length="204" mass="22130">MSEITEAATGVQPELEALLLLATEPLPVVVLAETVRQPESVVTEALVDLKDFYDRTGRGFQLREVAGGWQYATRPEQADLISRWVVEGLQNRLSQASMETLAVIAYSQPVARSRVSAVRGVNVDGVVRTLIARGLIAEQDRDESTGAGLLCTTDYFLERLGLASLDDLPPIAPHLPEAADLAAELSALAIIPDNVEKTDDRRPN</sequence>
<dbReference type="Proteomes" id="UP001431656">
    <property type="component" value="Chromosome"/>
</dbReference>
<evidence type="ECO:0000313" key="6">
    <source>
        <dbReference type="Proteomes" id="UP001431656"/>
    </source>
</evidence>
<accession>A0AAN0MF63</accession>
<dbReference type="PANTHER" id="PTHR34298:SF2">
    <property type="entry name" value="SEGREGATION AND CONDENSATION PROTEIN B"/>
    <property type="match status" value="1"/>
</dbReference>
<keyword evidence="2" id="KW-0132">Cell division</keyword>
<dbReference type="InterPro" id="IPR036388">
    <property type="entry name" value="WH-like_DNA-bd_sf"/>
</dbReference>
<keyword evidence="1" id="KW-0963">Cytoplasm</keyword>
<dbReference type="RefSeq" id="WP_286266906.1">
    <property type="nucleotide sequence ID" value="NZ_AP028056.1"/>
</dbReference>
<evidence type="ECO:0000313" key="5">
    <source>
        <dbReference type="EMBL" id="BEH01016.1"/>
    </source>
</evidence>
<dbReference type="PIRSF" id="PIRSF019345">
    <property type="entry name" value="ScpB"/>
    <property type="match status" value="1"/>
</dbReference>
<protein>
    <recommendedName>
        <fullName evidence="7">SMC-Scp complex subunit ScpB</fullName>
    </recommendedName>
</protein>